<dbReference type="PANTHER" id="PTHR23294:SF0">
    <property type="entry name" value="UNC93-LIKE PROTEIN MFSD11"/>
    <property type="match status" value="1"/>
</dbReference>
<feature type="transmembrane region" description="Helical" evidence="9">
    <location>
        <begin position="452"/>
        <end position="473"/>
    </location>
</feature>
<evidence type="ECO:0000256" key="10">
    <source>
        <dbReference type="SAM" id="SignalP"/>
    </source>
</evidence>
<keyword evidence="10" id="KW-0732">Signal</keyword>
<dbReference type="AlphaFoldDB" id="A0A811M0J7"/>
<comment type="subcellular location">
    <subcellularLocation>
        <location evidence="1">Membrane</location>
        <topology evidence="1">Multi-pass membrane protein</topology>
    </subcellularLocation>
</comment>
<accession>A0A811M0J7</accession>
<feature type="transmembrane region" description="Helical" evidence="9">
    <location>
        <begin position="354"/>
        <end position="374"/>
    </location>
</feature>
<dbReference type="InterPro" id="IPR036259">
    <property type="entry name" value="MFS_trans_sf"/>
</dbReference>
<feature type="transmembrane region" description="Helical" evidence="9">
    <location>
        <begin position="49"/>
        <end position="69"/>
    </location>
</feature>
<feature type="transmembrane region" description="Helical" evidence="9">
    <location>
        <begin position="426"/>
        <end position="446"/>
    </location>
</feature>
<dbReference type="Proteomes" id="UP000659654">
    <property type="component" value="Unassembled WGS sequence"/>
</dbReference>
<dbReference type="SUPFAM" id="SSF103473">
    <property type="entry name" value="MFS general substrate transporter"/>
    <property type="match status" value="1"/>
</dbReference>
<evidence type="ECO:0000256" key="7">
    <source>
        <dbReference type="ARBA" id="ARBA00040302"/>
    </source>
</evidence>
<dbReference type="PANTHER" id="PTHR23294">
    <property type="entry name" value="ET TRANSLATION PRODUCT-RELATED"/>
    <property type="match status" value="1"/>
</dbReference>
<evidence type="ECO:0000256" key="8">
    <source>
        <dbReference type="ARBA" id="ARBA00041910"/>
    </source>
</evidence>
<keyword evidence="5 9" id="KW-0472">Membrane</keyword>
<feature type="transmembrane region" description="Helical" evidence="9">
    <location>
        <begin position="321"/>
        <end position="342"/>
    </location>
</feature>
<feature type="signal peptide" evidence="10">
    <location>
        <begin position="1"/>
        <end position="25"/>
    </location>
</feature>
<dbReference type="InterPro" id="IPR010291">
    <property type="entry name" value="Ion_channel_UNC-93"/>
</dbReference>
<dbReference type="Proteomes" id="UP000582659">
    <property type="component" value="Unassembled WGS sequence"/>
</dbReference>
<comment type="similarity">
    <text evidence="2">Belongs to the unc-93 family.</text>
</comment>
<feature type="transmembrane region" description="Helical" evidence="9">
    <location>
        <begin position="286"/>
        <end position="309"/>
    </location>
</feature>
<dbReference type="OrthoDB" id="196103at2759"/>
<feature type="transmembrane region" description="Helical" evidence="9">
    <location>
        <begin position="386"/>
        <end position="405"/>
    </location>
</feature>
<evidence type="ECO:0000256" key="9">
    <source>
        <dbReference type="SAM" id="Phobius"/>
    </source>
</evidence>
<dbReference type="EMBL" id="CAJFCV020000006">
    <property type="protein sequence ID" value="CAG9129597.1"/>
    <property type="molecule type" value="Genomic_DNA"/>
</dbReference>
<sequence>MEPATFNVLQLSFSFLLVFSAYSSAAFISEVLLDQYAEKGMLEKHAGYHSQAIIYVVFTFSNFFAAPILNKIGTKPSLIIGASTYLVFHIGFIVLNEILLYVLSAFLGFGAAIIWTAQGKYLSLNSGDSNTSKHSGLSWAIFQMCLICGGVFLYFLFDQSSLELKNFTKNMMFGIFAGITFFGIVIMALLRNVTDAEQNENVEGTFGLPATDSTVGIVSRDNVVADADGNIDVVGEGEGDLNYDVIRGVEGVQEVVRSRVEDDITLYERLQKTISLATSSRIRLPLILFMYSGITQTFFGGVYPSMIGYSLGFGNNPKKNLALNMIFYGCGQTLGGLLFGIFSEKTKKLGREKIAFIGTVIVFIAFSLIFINFAEDSPYQKTEADGIITPSLILALFCGFLLGCGDSLWNTQIYSLLITSFSDCSAEAFSIFKFFQSLVCSLGFFYAKWFVLKIHLIILAFCAVISTFSFIIIERNLRRIESVETEEEVVGERAVL</sequence>
<evidence type="ECO:0000256" key="1">
    <source>
        <dbReference type="ARBA" id="ARBA00004141"/>
    </source>
</evidence>
<evidence type="ECO:0000313" key="12">
    <source>
        <dbReference type="Proteomes" id="UP000659654"/>
    </source>
</evidence>
<dbReference type="EMBL" id="CAJFDI010000006">
    <property type="protein sequence ID" value="CAD5234040.1"/>
    <property type="molecule type" value="Genomic_DNA"/>
</dbReference>
<dbReference type="GO" id="GO:0016020">
    <property type="term" value="C:membrane"/>
    <property type="evidence" value="ECO:0007669"/>
    <property type="project" value="UniProtKB-SubCell"/>
</dbReference>
<proteinExistence type="inferred from homology"/>
<evidence type="ECO:0000256" key="5">
    <source>
        <dbReference type="ARBA" id="ARBA00023136"/>
    </source>
</evidence>
<name>A0A811M0J7_BURXY</name>
<protein>
    <recommendedName>
        <fullName evidence="7">UNC93-like protein MFSD11</fullName>
    </recommendedName>
    <alternativeName>
        <fullName evidence="8">Major facilitator superfamily domain-containing protein 11</fullName>
    </alternativeName>
</protein>
<feature type="transmembrane region" description="Helical" evidence="9">
    <location>
        <begin position="137"/>
        <end position="157"/>
    </location>
</feature>
<dbReference type="Gene3D" id="1.20.1250.20">
    <property type="entry name" value="MFS general substrate transporter like domains"/>
    <property type="match status" value="1"/>
</dbReference>
<evidence type="ECO:0000256" key="3">
    <source>
        <dbReference type="ARBA" id="ARBA00022692"/>
    </source>
</evidence>
<evidence type="ECO:0000313" key="11">
    <source>
        <dbReference type="EMBL" id="CAD5234040.1"/>
    </source>
</evidence>
<keyword evidence="12" id="KW-1185">Reference proteome</keyword>
<evidence type="ECO:0000256" key="2">
    <source>
        <dbReference type="ARBA" id="ARBA00009172"/>
    </source>
</evidence>
<keyword evidence="6" id="KW-0325">Glycoprotein</keyword>
<evidence type="ECO:0000256" key="6">
    <source>
        <dbReference type="ARBA" id="ARBA00023180"/>
    </source>
</evidence>
<feature type="transmembrane region" description="Helical" evidence="9">
    <location>
        <begin position="172"/>
        <end position="190"/>
    </location>
</feature>
<reference evidence="11" key="1">
    <citation type="submission" date="2020-09" db="EMBL/GenBank/DDBJ databases">
        <authorList>
            <person name="Kikuchi T."/>
        </authorList>
    </citation>
    <scope>NUCLEOTIDE SEQUENCE</scope>
    <source>
        <strain evidence="11">Ka4C1</strain>
    </source>
</reference>
<feature type="transmembrane region" description="Helical" evidence="9">
    <location>
        <begin position="98"/>
        <end position="117"/>
    </location>
</feature>
<dbReference type="Pfam" id="PF05978">
    <property type="entry name" value="UNC-93"/>
    <property type="match status" value="1"/>
</dbReference>
<feature type="transmembrane region" description="Helical" evidence="9">
    <location>
        <begin position="76"/>
        <end position="92"/>
    </location>
</feature>
<keyword evidence="4 9" id="KW-1133">Transmembrane helix</keyword>
<gene>
    <name evidence="11" type="ORF">BXYJ_LOCUS14131</name>
</gene>
<evidence type="ECO:0000256" key="4">
    <source>
        <dbReference type="ARBA" id="ARBA00022989"/>
    </source>
</evidence>
<dbReference type="InterPro" id="IPR051617">
    <property type="entry name" value="UNC-93-like_regulator"/>
</dbReference>
<comment type="caution">
    <text evidence="11">The sequence shown here is derived from an EMBL/GenBank/DDBJ whole genome shotgun (WGS) entry which is preliminary data.</text>
</comment>
<organism evidence="11 12">
    <name type="scientific">Bursaphelenchus xylophilus</name>
    <name type="common">Pinewood nematode worm</name>
    <name type="synonym">Aphelenchoides xylophilus</name>
    <dbReference type="NCBI Taxonomy" id="6326"/>
    <lineage>
        <taxon>Eukaryota</taxon>
        <taxon>Metazoa</taxon>
        <taxon>Ecdysozoa</taxon>
        <taxon>Nematoda</taxon>
        <taxon>Chromadorea</taxon>
        <taxon>Rhabditida</taxon>
        <taxon>Tylenchina</taxon>
        <taxon>Tylenchomorpha</taxon>
        <taxon>Aphelenchoidea</taxon>
        <taxon>Aphelenchoididae</taxon>
        <taxon>Bursaphelenchus</taxon>
    </lineage>
</organism>
<keyword evidence="3 9" id="KW-0812">Transmembrane</keyword>
<feature type="chain" id="PRO_5036221508" description="UNC93-like protein MFSD11" evidence="10">
    <location>
        <begin position="26"/>
        <end position="496"/>
    </location>
</feature>